<dbReference type="AlphaFoldDB" id="A0A097F8Q7"/>
<feature type="chain" id="PRO_5035109342" description="chitinase" evidence="3">
    <location>
        <begin position="19"/>
        <end position="356"/>
    </location>
</feature>
<reference evidence="5" key="1">
    <citation type="submission" date="2014-07" db="EMBL/GenBank/DDBJ databases">
        <authorList>
            <person name="Agrawal Y."/>
            <person name="Khatri I."/>
            <person name="Subramanian S."/>
            <person name="Shenoy B.D."/>
        </authorList>
    </citation>
    <scope>NUCLEOTIDE SEQUENCE</scope>
    <source>
        <strain evidence="5">CO18</strain>
    </source>
</reference>
<dbReference type="SUPFAM" id="SSF51445">
    <property type="entry name" value="(Trans)glycosidases"/>
    <property type="match status" value="1"/>
</dbReference>
<dbReference type="EMBL" id="KM221023">
    <property type="protein sequence ID" value="AIT18922.1"/>
    <property type="molecule type" value="mRNA"/>
</dbReference>
<dbReference type="Gene3D" id="3.20.20.80">
    <property type="entry name" value="Glycosidases"/>
    <property type="match status" value="1"/>
</dbReference>
<dbReference type="GO" id="GO:0008843">
    <property type="term" value="F:endochitinase activity"/>
    <property type="evidence" value="ECO:0007669"/>
    <property type="project" value="UniProtKB-EC"/>
</dbReference>
<dbReference type="InterPro" id="IPR001223">
    <property type="entry name" value="Glyco_hydro18_cat"/>
</dbReference>
<keyword evidence="5" id="KW-0378">Hydrolase</keyword>
<feature type="domain" description="GH18" evidence="4">
    <location>
        <begin position="18"/>
        <end position="356"/>
    </location>
</feature>
<evidence type="ECO:0000259" key="4">
    <source>
        <dbReference type="PROSITE" id="PS51910"/>
    </source>
</evidence>
<sequence length="356" mass="38615">MRISGFAVLVAASTASAAQYIIYHDEWHNEALPTKEQLAGVTEVVLAYAPSDVFVNGTDYTPFRSVADERAMFNDPVKVTMGVGGGAGFSTALASDESRKSFVNNVATTARNLGFDSVALVWKEVGGRGEEEKKFEVEGYPKLLADLKESLGDMKLTITVSGSPHQMTAFTKETCPEIAKSITGNIHVPAYGMGDPNTGLSNHLSSVEDSKIAIDNYINCGFDAKLLVAGMPSFAHSAELEGQCEGPLNCKLADPEGKDEGKTSDVTFEIANFNGTTEADKAMENGKADNEKGGQWWINPETNRLWTWDTPEFIGRKCNEIVKEKNLAGLFGWSMGEDSRDGSHIQAWQDCFKSLN</sequence>
<dbReference type="InterPro" id="IPR050314">
    <property type="entry name" value="Glycosyl_Hydrlase_18"/>
</dbReference>
<evidence type="ECO:0000256" key="3">
    <source>
        <dbReference type="SAM" id="SignalP"/>
    </source>
</evidence>
<dbReference type="GO" id="GO:0008061">
    <property type="term" value="F:chitin binding"/>
    <property type="evidence" value="ECO:0007669"/>
    <property type="project" value="InterPro"/>
</dbReference>
<dbReference type="InterPro" id="IPR029070">
    <property type="entry name" value="Chitinase_insertion_sf"/>
</dbReference>
<dbReference type="SMART" id="SM00636">
    <property type="entry name" value="Glyco_18"/>
    <property type="match status" value="1"/>
</dbReference>
<comment type="similarity">
    <text evidence="1">Belongs to the glycosyl hydrolase 18 family. Chitinase class V subfamily.</text>
</comment>
<dbReference type="OrthoDB" id="73875at2759"/>
<dbReference type="Proteomes" id="UP000557566">
    <property type="component" value="Unassembled WGS sequence"/>
</dbReference>
<dbReference type="InterPro" id="IPR017853">
    <property type="entry name" value="GH"/>
</dbReference>
<dbReference type="Gene3D" id="3.10.50.10">
    <property type="match status" value="1"/>
</dbReference>
<dbReference type="InterPro" id="IPR011583">
    <property type="entry name" value="Chitinase_II/V-like_cat"/>
</dbReference>
<evidence type="ECO:0000256" key="2">
    <source>
        <dbReference type="ARBA" id="ARBA00012729"/>
    </source>
</evidence>
<keyword evidence="3" id="KW-0732">Signal</keyword>
<dbReference type="GO" id="GO:0005576">
    <property type="term" value="C:extracellular region"/>
    <property type="evidence" value="ECO:0007669"/>
    <property type="project" value="TreeGrafter"/>
</dbReference>
<dbReference type="Pfam" id="PF00704">
    <property type="entry name" value="Glyco_hydro_18"/>
    <property type="match status" value="1"/>
</dbReference>
<evidence type="ECO:0000313" key="6">
    <source>
        <dbReference type="EMBL" id="KAF4508994.1"/>
    </source>
</evidence>
<accession>A0A097F8Q7</accession>
<evidence type="ECO:0000313" key="5">
    <source>
        <dbReference type="EMBL" id="AIT18922.1"/>
    </source>
</evidence>
<proteinExistence type="evidence at transcript level"/>
<dbReference type="GO" id="GO:0006032">
    <property type="term" value="P:chitin catabolic process"/>
    <property type="evidence" value="ECO:0007669"/>
    <property type="project" value="TreeGrafter"/>
</dbReference>
<keyword evidence="7" id="KW-1185">Reference proteome</keyword>
<evidence type="ECO:0000313" key="7">
    <source>
        <dbReference type="Proteomes" id="UP000557566"/>
    </source>
</evidence>
<feature type="signal peptide" evidence="3">
    <location>
        <begin position="1"/>
        <end position="18"/>
    </location>
</feature>
<name>A0A097F8Q7_9HYPO</name>
<dbReference type="PANTHER" id="PTHR11177">
    <property type="entry name" value="CHITINASE"/>
    <property type="match status" value="1"/>
</dbReference>
<evidence type="ECO:0000256" key="1">
    <source>
        <dbReference type="ARBA" id="ARBA00008682"/>
    </source>
</evidence>
<dbReference type="GO" id="GO:0005975">
    <property type="term" value="P:carbohydrate metabolic process"/>
    <property type="evidence" value="ECO:0007669"/>
    <property type="project" value="InterPro"/>
</dbReference>
<gene>
    <name evidence="5" type="primary">GH18-1</name>
    <name evidence="6" type="ORF">G6O67_005309</name>
</gene>
<dbReference type="PROSITE" id="PS51910">
    <property type="entry name" value="GH18_2"/>
    <property type="match status" value="1"/>
</dbReference>
<protein>
    <recommendedName>
        <fullName evidence="2">chitinase</fullName>
        <ecNumber evidence="2">3.2.1.14</ecNumber>
    </recommendedName>
</protein>
<dbReference type="EMBL" id="JAAVMX010000005">
    <property type="protein sequence ID" value="KAF4508994.1"/>
    <property type="molecule type" value="Genomic_DNA"/>
</dbReference>
<reference evidence="6 7" key="2">
    <citation type="journal article" date="2020" name="Genome Biol. Evol.">
        <title>A new high-quality draft genome assembly of the Chinese cordyceps Ophiocordyceps sinensis.</title>
        <authorList>
            <person name="Shu R."/>
            <person name="Zhang J."/>
            <person name="Meng Q."/>
            <person name="Zhang H."/>
            <person name="Zhou G."/>
            <person name="Li M."/>
            <person name="Wu P."/>
            <person name="Zhao Y."/>
            <person name="Chen C."/>
            <person name="Qin Q."/>
        </authorList>
    </citation>
    <scope>NUCLEOTIDE SEQUENCE [LARGE SCALE GENOMIC DNA]</scope>
    <source>
        <strain evidence="6 7">IOZ07</strain>
    </source>
</reference>
<dbReference type="EC" id="3.2.1.14" evidence="2"/>
<organism evidence="5">
    <name type="scientific">Ophiocordyceps sinensis</name>
    <dbReference type="NCBI Taxonomy" id="72228"/>
    <lineage>
        <taxon>Eukaryota</taxon>
        <taxon>Fungi</taxon>
        <taxon>Dikarya</taxon>
        <taxon>Ascomycota</taxon>
        <taxon>Pezizomycotina</taxon>
        <taxon>Sordariomycetes</taxon>
        <taxon>Hypocreomycetidae</taxon>
        <taxon>Hypocreales</taxon>
        <taxon>Ophiocordycipitaceae</taxon>
        <taxon>Ophiocordyceps</taxon>
    </lineage>
</organism>
<dbReference type="PANTHER" id="PTHR11177:SF337">
    <property type="entry name" value="CHITINASE"/>
    <property type="match status" value="1"/>
</dbReference>